<dbReference type="KEGG" id="mhaz:BHR79_03805"/>
<dbReference type="Proteomes" id="UP000267921">
    <property type="component" value="Unassembled WGS sequence"/>
</dbReference>
<dbReference type="HAMAP" id="MF_00122">
    <property type="entry name" value="GatC"/>
    <property type="match status" value="1"/>
</dbReference>
<dbReference type="OrthoDB" id="15210at2157"/>
<dbReference type="GO" id="GO:0070681">
    <property type="term" value="P:glutaminyl-tRNAGln biosynthesis via transamidation"/>
    <property type="evidence" value="ECO:0007669"/>
    <property type="project" value="TreeGrafter"/>
</dbReference>
<keyword evidence="1" id="KW-0436">Ligase</keyword>
<dbReference type="InterPro" id="IPR036113">
    <property type="entry name" value="Asp/Glu-ADT_sf_sub_c"/>
</dbReference>
<dbReference type="GO" id="GO:0006450">
    <property type="term" value="P:regulation of translational fidelity"/>
    <property type="evidence" value="ECO:0007669"/>
    <property type="project" value="InterPro"/>
</dbReference>
<comment type="function">
    <text evidence="1">Allows the formation of correctly charged Asn-tRNA(Asn) or Gln-tRNA(Gln) through the transamidation of misacylated Asp-tRNA(Asn) or Glu-tRNA(Gln) in organisms which lack either or both of asparaginyl-tRNA or glutaminyl-tRNA synthetases. The reaction takes place in the presence of glutamine and ATP through an activated phospho-Asp-tRNA(Asn) or phospho-Glu-tRNA(Gln).</text>
</comment>
<dbReference type="SUPFAM" id="SSF141000">
    <property type="entry name" value="Glu-tRNAGln amidotransferase C subunit"/>
    <property type="match status" value="1"/>
</dbReference>
<dbReference type="GO" id="GO:0016740">
    <property type="term" value="F:transferase activity"/>
    <property type="evidence" value="ECO:0007669"/>
    <property type="project" value="UniProtKB-KW"/>
</dbReference>
<dbReference type="Proteomes" id="UP000198669">
    <property type="component" value="Unassembled WGS sequence"/>
</dbReference>
<dbReference type="AlphaFoldDB" id="A0A1L3Q1F7"/>
<dbReference type="RefSeq" id="WP_072561150.1">
    <property type="nucleotide sequence ID" value="NZ_CP017921.1"/>
</dbReference>
<comment type="subunit">
    <text evidence="1">Heterotrimer of A, B and C subunits.</text>
</comment>
<keyword evidence="1" id="KW-0067">ATP-binding</keyword>
<dbReference type="Gene3D" id="1.10.20.60">
    <property type="entry name" value="Glu-tRNAGln amidotransferase C subunit, N-terminal domain"/>
    <property type="match status" value="1"/>
</dbReference>
<dbReference type="PANTHER" id="PTHR15004:SF0">
    <property type="entry name" value="GLUTAMYL-TRNA(GLN) AMIDOTRANSFERASE SUBUNIT C, MITOCHONDRIAL"/>
    <property type="match status" value="1"/>
</dbReference>
<evidence type="ECO:0000313" key="5">
    <source>
        <dbReference type="Proteomes" id="UP000186879"/>
    </source>
</evidence>
<dbReference type="GO" id="GO:0006412">
    <property type="term" value="P:translation"/>
    <property type="evidence" value="ECO:0007669"/>
    <property type="project" value="UniProtKB-UniRule"/>
</dbReference>
<sequence length="93" mass="10544">MITKEQVEHIGWLARVNIDEEDASEFASELSTVLDYFGQLDEVDTSDVKPTYHVADIMNVFREDEPRGSLEQDAILANAEEVQDGYIKTPKII</sequence>
<evidence type="ECO:0000313" key="3">
    <source>
        <dbReference type="EMBL" id="RNI08303.1"/>
    </source>
</evidence>
<evidence type="ECO:0000313" key="4">
    <source>
        <dbReference type="EMBL" id="SDX01912.1"/>
    </source>
</evidence>
<gene>
    <name evidence="1 3" type="primary">gatC</name>
    <name evidence="2" type="ORF">BHR79_03805</name>
    <name evidence="3" type="ORF">EFE40_07055</name>
    <name evidence="4" type="ORF">SAMN04515625_2079</name>
</gene>
<dbReference type="Pfam" id="PF02686">
    <property type="entry name" value="GatC"/>
    <property type="match status" value="1"/>
</dbReference>
<keyword evidence="1" id="KW-0547">Nucleotide-binding</keyword>
<dbReference type="EC" id="6.3.5.-" evidence="1"/>
<keyword evidence="2" id="KW-0808">Transferase</keyword>
<reference evidence="4 6" key="2">
    <citation type="submission" date="2016-10" db="EMBL/GenBank/DDBJ databases">
        <authorList>
            <person name="de Groot N.N."/>
        </authorList>
    </citation>
    <scope>NUCLEOTIDE SEQUENCE [LARGE SCALE GENOMIC DNA]</scope>
    <source>
        <strain evidence="4 6">Z-7982</strain>
    </source>
</reference>
<reference evidence="3 7" key="3">
    <citation type="submission" date="2018-10" db="EMBL/GenBank/DDBJ databases">
        <title>Cultivation of a novel Methanohalophilus strain from Kebrit Deep of the Red Sea and a genomic comparison of members of the genus Methanohalophilus.</title>
        <authorList>
            <person name="Guan Y."/>
            <person name="Ngugi D.K."/>
            <person name="Stingl U."/>
        </authorList>
    </citation>
    <scope>NUCLEOTIDE SEQUENCE [LARGE SCALE GENOMIC DNA]</scope>
    <source>
        <strain evidence="3 7">DSM 3094</strain>
    </source>
</reference>
<keyword evidence="5" id="KW-1185">Reference proteome</keyword>
<organism evidence="2 5">
    <name type="scientific">Methanohalophilus halophilus</name>
    <dbReference type="NCBI Taxonomy" id="2177"/>
    <lineage>
        <taxon>Archaea</taxon>
        <taxon>Methanobacteriati</taxon>
        <taxon>Methanobacteriota</taxon>
        <taxon>Stenosarchaea group</taxon>
        <taxon>Methanomicrobia</taxon>
        <taxon>Methanosarcinales</taxon>
        <taxon>Methanosarcinaceae</taxon>
        <taxon>Methanohalophilus</taxon>
    </lineage>
</organism>
<comment type="similarity">
    <text evidence="1">Belongs to the GatC family.</text>
</comment>
<comment type="catalytic activity">
    <reaction evidence="1">
        <text>L-aspartyl-tRNA(Asn) + L-glutamine + ATP + H2O = L-asparaginyl-tRNA(Asn) + L-glutamate + ADP + phosphate + 2 H(+)</text>
        <dbReference type="Rhea" id="RHEA:14513"/>
        <dbReference type="Rhea" id="RHEA-COMP:9674"/>
        <dbReference type="Rhea" id="RHEA-COMP:9677"/>
        <dbReference type="ChEBI" id="CHEBI:15377"/>
        <dbReference type="ChEBI" id="CHEBI:15378"/>
        <dbReference type="ChEBI" id="CHEBI:29985"/>
        <dbReference type="ChEBI" id="CHEBI:30616"/>
        <dbReference type="ChEBI" id="CHEBI:43474"/>
        <dbReference type="ChEBI" id="CHEBI:58359"/>
        <dbReference type="ChEBI" id="CHEBI:78515"/>
        <dbReference type="ChEBI" id="CHEBI:78516"/>
        <dbReference type="ChEBI" id="CHEBI:456216"/>
    </reaction>
</comment>
<dbReference type="STRING" id="2177.BHR79_03805"/>
<evidence type="ECO:0000313" key="6">
    <source>
        <dbReference type="Proteomes" id="UP000198669"/>
    </source>
</evidence>
<dbReference type="GO" id="GO:0050567">
    <property type="term" value="F:glutaminyl-tRNA synthase (glutamine-hydrolyzing) activity"/>
    <property type="evidence" value="ECO:0007669"/>
    <property type="project" value="UniProtKB-UniRule"/>
</dbReference>
<dbReference type="Proteomes" id="UP000186879">
    <property type="component" value="Chromosome"/>
</dbReference>
<evidence type="ECO:0000256" key="1">
    <source>
        <dbReference type="HAMAP-Rule" id="MF_00122"/>
    </source>
</evidence>
<dbReference type="NCBIfam" id="TIGR00135">
    <property type="entry name" value="gatC"/>
    <property type="match status" value="1"/>
</dbReference>
<dbReference type="GeneID" id="30582859"/>
<dbReference type="InterPro" id="IPR003837">
    <property type="entry name" value="GatC"/>
</dbReference>
<accession>A0A1L3Q1F7</accession>
<proteinExistence type="inferred from homology"/>
<keyword evidence="1" id="KW-0648">Protein biosynthesis</keyword>
<evidence type="ECO:0000313" key="2">
    <source>
        <dbReference type="EMBL" id="APH38697.1"/>
    </source>
</evidence>
<dbReference type="PANTHER" id="PTHR15004">
    <property type="entry name" value="GLUTAMYL-TRNA(GLN) AMIDOTRANSFERASE SUBUNIT C, MITOCHONDRIAL"/>
    <property type="match status" value="1"/>
</dbReference>
<comment type="catalytic activity">
    <reaction evidence="1">
        <text>L-glutamyl-tRNA(Gln) + L-glutamine + ATP + H2O = L-glutaminyl-tRNA(Gln) + L-glutamate + ADP + phosphate + H(+)</text>
        <dbReference type="Rhea" id="RHEA:17521"/>
        <dbReference type="Rhea" id="RHEA-COMP:9681"/>
        <dbReference type="Rhea" id="RHEA-COMP:9684"/>
        <dbReference type="ChEBI" id="CHEBI:15377"/>
        <dbReference type="ChEBI" id="CHEBI:15378"/>
        <dbReference type="ChEBI" id="CHEBI:29985"/>
        <dbReference type="ChEBI" id="CHEBI:30616"/>
        <dbReference type="ChEBI" id="CHEBI:43474"/>
        <dbReference type="ChEBI" id="CHEBI:58359"/>
        <dbReference type="ChEBI" id="CHEBI:78520"/>
        <dbReference type="ChEBI" id="CHEBI:78521"/>
        <dbReference type="ChEBI" id="CHEBI:456216"/>
    </reaction>
</comment>
<dbReference type="EMBL" id="RJJG01000005">
    <property type="protein sequence ID" value="RNI08303.1"/>
    <property type="molecule type" value="Genomic_DNA"/>
</dbReference>
<name>A0A1L3Q1F7_9EURY</name>
<evidence type="ECO:0000313" key="7">
    <source>
        <dbReference type="Proteomes" id="UP000267921"/>
    </source>
</evidence>
<dbReference type="EMBL" id="CP017921">
    <property type="protein sequence ID" value="APH38697.1"/>
    <property type="molecule type" value="Genomic_DNA"/>
</dbReference>
<dbReference type="EMBL" id="FNMU01000008">
    <property type="protein sequence ID" value="SDX01912.1"/>
    <property type="molecule type" value="Genomic_DNA"/>
</dbReference>
<dbReference type="GO" id="GO:0005524">
    <property type="term" value="F:ATP binding"/>
    <property type="evidence" value="ECO:0007669"/>
    <property type="project" value="UniProtKB-KW"/>
</dbReference>
<protein>
    <recommendedName>
        <fullName evidence="1">Aspartyl/glutamyl-tRNA(Asn/Gln) amidotransferase subunit C</fullName>
        <shortName evidence="1">Asp/Glu-ADT subunit C</shortName>
        <ecNumber evidence="1">6.3.5.-</ecNumber>
    </recommendedName>
</protein>
<reference evidence="2 5" key="1">
    <citation type="submission" date="2016-10" db="EMBL/GenBank/DDBJ databases">
        <title>Methanohalophilus halophilus.</title>
        <authorList>
            <person name="L'haridon S."/>
        </authorList>
    </citation>
    <scope>NUCLEOTIDE SEQUENCE [LARGE SCALE GENOMIC DNA]</scope>
    <source>
        <strain evidence="2 5">Z-7982</strain>
    </source>
</reference>